<gene>
    <name evidence="2" type="ORF">GPA25_02830</name>
</gene>
<dbReference type="InterPro" id="IPR052898">
    <property type="entry name" value="ACAD10-like"/>
</dbReference>
<name>A0ABX1Q5Q2_9RHOO</name>
<reference evidence="2 3" key="1">
    <citation type="submission" date="2019-12" db="EMBL/GenBank/DDBJ databases">
        <title>Comparative genomics gives insights into the taxonomy of the Azoarcus-Aromatoleum group and reveals separate origins of nif in the plant-associated Azoarcus and non-plant-associated Aromatoleum sub-groups.</title>
        <authorList>
            <person name="Lafos M."/>
            <person name="Maluk M."/>
            <person name="Batista M."/>
            <person name="Junghare M."/>
            <person name="Carmona M."/>
            <person name="Faoro H."/>
            <person name="Cruz L.M."/>
            <person name="Battistoni F."/>
            <person name="De Souza E."/>
            <person name="Pedrosa F."/>
            <person name="Chen W.-M."/>
            <person name="Poole P.S."/>
            <person name="Dixon R.A."/>
            <person name="James E.K."/>
        </authorList>
    </citation>
    <scope>NUCLEOTIDE SEQUENCE [LARGE SCALE GENOMIC DNA]</scope>
    <source>
        <strain evidence="2 3">22Lin</strain>
    </source>
</reference>
<dbReference type="PANTHER" id="PTHR47829">
    <property type="entry name" value="HYDROLASE, PUTATIVE (AFU_ORTHOLOGUE AFUA_1G12880)-RELATED"/>
    <property type="match status" value="1"/>
</dbReference>
<comment type="caution">
    <text evidence="2">The sequence shown here is derived from an EMBL/GenBank/DDBJ whole genome shotgun (WGS) entry which is preliminary data.</text>
</comment>
<dbReference type="Pfam" id="PF01636">
    <property type="entry name" value="APH"/>
    <property type="match status" value="1"/>
</dbReference>
<dbReference type="InterPro" id="IPR011009">
    <property type="entry name" value="Kinase-like_dom_sf"/>
</dbReference>
<dbReference type="SUPFAM" id="SSF56112">
    <property type="entry name" value="Protein kinase-like (PK-like)"/>
    <property type="match status" value="1"/>
</dbReference>
<evidence type="ECO:0000259" key="1">
    <source>
        <dbReference type="Pfam" id="PF01636"/>
    </source>
</evidence>
<organism evidence="2 3">
    <name type="scientific">Aromatoleum diolicum</name>
    <dbReference type="NCBI Taxonomy" id="75796"/>
    <lineage>
        <taxon>Bacteria</taxon>
        <taxon>Pseudomonadati</taxon>
        <taxon>Pseudomonadota</taxon>
        <taxon>Betaproteobacteria</taxon>
        <taxon>Rhodocyclales</taxon>
        <taxon>Rhodocyclaceae</taxon>
        <taxon>Aromatoleum</taxon>
    </lineage>
</organism>
<accession>A0ABX1Q5Q2</accession>
<dbReference type="Gene3D" id="3.30.200.20">
    <property type="entry name" value="Phosphorylase Kinase, domain 1"/>
    <property type="match status" value="1"/>
</dbReference>
<dbReference type="Proteomes" id="UP000648984">
    <property type="component" value="Unassembled WGS sequence"/>
</dbReference>
<dbReference type="CDD" id="cd05154">
    <property type="entry name" value="ACAD10_11_N-like"/>
    <property type="match status" value="1"/>
</dbReference>
<dbReference type="EMBL" id="WTVQ01000003">
    <property type="protein sequence ID" value="NMG73687.1"/>
    <property type="molecule type" value="Genomic_DNA"/>
</dbReference>
<keyword evidence="3" id="KW-1185">Reference proteome</keyword>
<dbReference type="PANTHER" id="PTHR47829:SF1">
    <property type="entry name" value="HAD FAMILY PHOSPHATASE"/>
    <property type="match status" value="1"/>
</dbReference>
<dbReference type="InterPro" id="IPR002575">
    <property type="entry name" value="Aminoglycoside_PTrfase"/>
</dbReference>
<protein>
    <submittedName>
        <fullName evidence="2">Phosphotransferase</fullName>
    </submittedName>
</protein>
<evidence type="ECO:0000313" key="2">
    <source>
        <dbReference type="EMBL" id="NMG73687.1"/>
    </source>
</evidence>
<evidence type="ECO:0000313" key="3">
    <source>
        <dbReference type="Proteomes" id="UP000648984"/>
    </source>
</evidence>
<feature type="domain" description="Aminoglycoside phosphotransferase" evidence="1">
    <location>
        <begin position="65"/>
        <end position="299"/>
    </location>
</feature>
<proteinExistence type="predicted"/>
<dbReference type="Gene3D" id="3.90.1200.10">
    <property type="match status" value="1"/>
</dbReference>
<sequence>MNAMGEITSSIMREAAAADELAIAQEPKAYIGEVGEIRQVAHIDQERLCDYLREHLPGFRGPLVVKQFQGGQSNLTYLLETPAQKYVLRRQPPGVLLKSAHAVDREFRVIQALSHIPGFPVPAPFVLCEDREVLGSMFYVMRHVPGRIFWNCRMPDLDPAERAAVFDSANETLARLHTVDYASLGLSDFGRPGNYFSRQISRWSSQYDQSRTQDIPEMDRLIAWLPEALPADDGLSSIIHGDYSFHNLLIHPTEPKVVGVVDWELSTLGHPLGDLMYHAMEWYRPPGVDARGTLQDADLAALGIPTLERYVNRYCERTGFAVDGNLPFYRAFNLFRTAAILQGIAHRQQGGNAASANAAEIIANIRPLATAAWQFARDGGAS</sequence>
<dbReference type="InterPro" id="IPR041726">
    <property type="entry name" value="ACAD10_11_N"/>
</dbReference>